<dbReference type="CDD" id="cd17535">
    <property type="entry name" value="REC_NarL-like"/>
    <property type="match status" value="1"/>
</dbReference>
<keyword evidence="3" id="KW-0238">DNA-binding</keyword>
<feature type="domain" description="HTH luxR-type" evidence="6">
    <location>
        <begin position="141"/>
        <end position="208"/>
    </location>
</feature>
<keyword evidence="1 5" id="KW-0597">Phosphoprotein</keyword>
<dbReference type="PROSITE" id="PS50110">
    <property type="entry name" value="RESPONSE_REGULATORY"/>
    <property type="match status" value="1"/>
</dbReference>
<protein>
    <submittedName>
        <fullName evidence="8">Two component transcriptional regulator, LuxR family</fullName>
    </submittedName>
</protein>
<dbReference type="Gene3D" id="3.40.50.2300">
    <property type="match status" value="1"/>
</dbReference>
<dbReference type="PANTHER" id="PTHR43214">
    <property type="entry name" value="TWO-COMPONENT RESPONSE REGULATOR"/>
    <property type="match status" value="1"/>
</dbReference>
<dbReference type="GO" id="GO:0003677">
    <property type="term" value="F:DNA binding"/>
    <property type="evidence" value="ECO:0007669"/>
    <property type="project" value="UniProtKB-KW"/>
</dbReference>
<dbReference type="OrthoDB" id="1013073at2"/>
<dbReference type="EMBL" id="FNBH01000003">
    <property type="protein sequence ID" value="SDG12503.1"/>
    <property type="molecule type" value="Genomic_DNA"/>
</dbReference>
<dbReference type="SMART" id="SM00448">
    <property type="entry name" value="REC"/>
    <property type="match status" value="1"/>
</dbReference>
<dbReference type="Proteomes" id="UP000199203">
    <property type="component" value="Unassembled WGS sequence"/>
</dbReference>
<dbReference type="GO" id="GO:0006355">
    <property type="term" value="P:regulation of DNA-templated transcription"/>
    <property type="evidence" value="ECO:0007669"/>
    <property type="project" value="InterPro"/>
</dbReference>
<dbReference type="InterPro" id="IPR016032">
    <property type="entry name" value="Sig_transdc_resp-reg_C-effctor"/>
</dbReference>
<dbReference type="CDD" id="cd06170">
    <property type="entry name" value="LuxR_C_like"/>
    <property type="match status" value="1"/>
</dbReference>
<sequence length="214" mass="24849">MINLVITDDHKILRQGIIKLLKNLGDYNILAELNDGEELLRNFGTLKEKTDLFILDHSLPKKSGIEILTELQPIINEEKFLILTQNDSVNIKSQFYKLGARGFLSKTCTGEELKEAIEQIINTGYFNLQENIKTLRKNDPEFSPIFFLSKKELELIKWICCEEEYTYEQIASKMNISIKTVDYYRNNLFEKFNISSKTGLVLLSHKHKLTPPFL</sequence>
<dbReference type="STRING" id="454006.SAMN05421825_2729"/>
<dbReference type="PANTHER" id="PTHR43214:SF41">
    <property type="entry name" value="NITRATE_NITRITE RESPONSE REGULATOR PROTEIN NARP"/>
    <property type="match status" value="1"/>
</dbReference>
<dbReference type="InterPro" id="IPR058245">
    <property type="entry name" value="NreC/VraR/RcsB-like_REC"/>
</dbReference>
<evidence type="ECO:0000256" key="3">
    <source>
        <dbReference type="ARBA" id="ARBA00023125"/>
    </source>
</evidence>
<dbReference type="GO" id="GO:0000160">
    <property type="term" value="P:phosphorelay signal transduction system"/>
    <property type="evidence" value="ECO:0007669"/>
    <property type="project" value="InterPro"/>
</dbReference>
<dbReference type="Pfam" id="PF00196">
    <property type="entry name" value="GerE"/>
    <property type="match status" value="1"/>
</dbReference>
<dbReference type="SMART" id="SM00421">
    <property type="entry name" value="HTH_LUXR"/>
    <property type="match status" value="1"/>
</dbReference>
<proteinExistence type="predicted"/>
<feature type="domain" description="Response regulatory" evidence="7">
    <location>
        <begin position="3"/>
        <end position="121"/>
    </location>
</feature>
<accession>A0A1G7RPD2</accession>
<evidence type="ECO:0000256" key="4">
    <source>
        <dbReference type="ARBA" id="ARBA00023163"/>
    </source>
</evidence>
<dbReference type="PROSITE" id="PS50043">
    <property type="entry name" value="HTH_LUXR_2"/>
    <property type="match status" value="1"/>
</dbReference>
<dbReference type="InterPro" id="IPR001789">
    <property type="entry name" value="Sig_transdc_resp-reg_receiver"/>
</dbReference>
<dbReference type="SUPFAM" id="SSF52172">
    <property type="entry name" value="CheY-like"/>
    <property type="match status" value="1"/>
</dbReference>
<dbReference type="InterPro" id="IPR011006">
    <property type="entry name" value="CheY-like_superfamily"/>
</dbReference>
<evidence type="ECO:0000259" key="6">
    <source>
        <dbReference type="PROSITE" id="PS50043"/>
    </source>
</evidence>
<name>A0A1G7RPD2_9FLAO</name>
<organism evidence="8 9">
    <name type="scientific">Epilithonimonas hungarica</name>
    <dbReference type="NCBI Taxonomy" id="454006"/>
    <lineage>
        <taxon>Bacteria</taxon>
        <taxon>Pseudomonadati</taxon>
        <taxon>Bacteroidota</taxon>
        <taxon>Flavobacteriia</taxon>
        <taxon>Flavobacteriales</taxon>
        <taxon>Weeksellaceae</taxon>
        <taxon>Chryseobacterium group</taxon>
        <taxon>Epilithonimonas</taxon>
    </lineage>
</organism>
<feature type="modified residue" description="4-aspartylphosphate" evidence="5">
    <location>
        <position position="56"/>
    </location>
</feature>
<evidence type="ECO:0000313" key="8">
    <source>
        <dbReference type="EMBL" id="SDG12503.1"/>
    </source>
</evidence>
<dbReference type="SUPFAM" id="SSF46894">
    <property type="entry name" value="C-terminal effector domain of the bipartite response regulators"/>
    <property type="match status" value="1"/>
</dbReference>
<keyword evidence="4" id="KW-0804">Transcription</keyword>
<keyword evidence="2" id="KW-0805">Transcription regulation</keyword>
<evidence type="ECO:0000256" key="2">
    <source>
        <dbReference type="ARBA" id="ARBA00023015"/>
    </source>
</evidence>
<reference evidence="9" key="1">
    <citation type="submission" date="2016-10" db="EMBL/GenBank/DDBJ databases">
        <authorList>
            <person name="Varghese N."/>
            <person name="Submissions S."/>
        </authorList>
    </citation>
    <scope>NUCLEOTIDE SEQUENCE [LARGE SCALE GENOMIC DNA]</scope>
    <source>
        <strain evidence="9">DSM 19684</strain>
    </source>
</reference>
<evidence type="ECO:0000313" key="9">
    <source>
        <dbReference type="Proteomes" id="UP000199203"/>
    </source>
</evidence>
<dbReference type="AlphaFoldDB" id="A0A1G7RPD2"/>
<evidence type="ECO:0000256" key="5">
    <source>
        <dbReference type="PROSITE-ProRule" id="PRU00169"/>
    </source>
</evidence>
<dbReference type="Pfam" id="PF00072">
    <property type="entry name" value="Response_reg"/>
    <property type="match status" value="1"/>
</dbReference>
<dbReference type="InterPro" id="IPR000792">
    <property type="entry name" value="Tscrpt_reg_LuxR_C"/>
</dbReference>
<dbReference type="InterPro" id="IPR039420">
    <property type="entry name" value="WalR-like"/>
</dbReference>
<evidence type="ECO:0000256" key="1">
    <source>
        <dbReference type="ARBA" id="ARBA00022553"/>
    </source>
</evidence>
<keyword evidence="9" id="KW-1185">Reference proteome</keyword>
<dbReference type="RefSeq" id="WP_089873972.1">
    <property type="nucleotide sequence ID" value="NZ_FNBH01000003.1"/>
</dbReference>
<evidence type="ECO:0000259" key="7">
    <source>
        <dbReference type="PROSITE" id="PS50110"/>
    </source>
</evidence>
<gene>
    <name evidence="8" type="ORF">SAMN05421825_2729</name>
</gene>